<dbReference type="RefSeq" id="WP_199597266.1">
    <property type="nucleotide sequence ID" value="NZ_JAEHJZ010000005.1"/>
</dbReference>
<proteinExistence type="predicted"/>
<comment type="caution">
    <text evidence="2">The sequence shown here is derived from an EMBL/GenBank/DDBJ whole genome shotgun (WGS) entry which is preliminary data.</text>
</comment>
<protein>
    <submittedName>
        <fullName evidence="2">SusD/RagB family nutrient-binding outer membrane lipoprotein</fullName>
    </submittedName>
</protein>
<keyword evidence="3" id="KW-1185">Reference proteome</keyword>
<dbReference type="InterPro" id="IPR024302">
    <property type="entry name" value="SusD-like"/>
</dbReference>
<dbReference type="EMBL" id="JAEHJZ010000005">
    <property type="protein sequence ID" value="MBJ7879800.1"/>
    <property type="molecule type" value="Genomic_DNA"/>
</dbReference>
<dbReference type="Pfam" id="PF12741">
    <property type="entry name" value="SusD-like"/>
    <property type="match status" value="2"/>
</dbReference>
<keyword evidence="2" id="KW-0449">Lipoprotein</keyword>
<evidence type="ECO:0000313" key="3">
    <source>
        <dbReference type="Proteomes" id="UP000662373"/>
    </source>
</evidence>
<accession>A0A934KPL2</accession>
<dbReference type="Proteomes" id="UP000662373">
    <property type="component" value="Unassembled WGS sequence"/>
</dbReference>
<dbReference type="SUPFAM" id="SSF48452">
    <property type="entry name" value="TPR-like"/>
    <property type="match status" value="1"/>
</dbReference>
<dbReference type="AlphaFoldDB" id="A0A934KPL2"/>
<feature type="signal peptide" evidence="1">
    <location>
        <begin position="1"/>
        <end position="23"/>
    </location>
</feature>
<dbReference type="Gene3D" id="1.25.40.390">
    <property type="match status" value="2"/>
</dbReference>
<dbReference type="InterPro" id="IPR011990">
    <property type="entry name" value="TPR-like_helical_dom_sf"/>
</dbReference>
<evidence type="ECO:0000256" key="1">
    <source>
        <dbReference type="SAM" id="SignalP"/>
    </source>
</evidence>
<reference evidence="2 3" key="1">
    <citation type="submission" date="2020-09" db="EMBL/GenBank/DDBJ databases">
        <title>Draft genome of Gelidibacter salicanalis PAMC21136.</title>
        <authorList>
            <person name="Park H."/>
        </authorList>
    </citation>
    <scope>NUCLEOTIDE SEQUENCE [LARGE SCALE GENOMIC DNA]</scope>
    <source>
        <strain evidence="2 3">PAMC21136</strain>
    </source>
</reference>
<gene>
    <name evidence="2" type="ORF">JEM65_03900</name>
</gene>
<sequence length="633" mass="70553">MKKIIIKLGLLSIVLLFSQCSDFEEINTDPLAANADQVQVEYLINASIGGAQMNPHIAERVFFLYWLDASNMNRVGTLSVGDYNDGWSNDYFQDYVSKWLRNINTAVSVAEEKIASGNVKEYTNNLLQISRIWRAYIMSEMSDNFGPVPVNGFKGVNPEYSSVKDVYYYMLAELDEAVSLLDDNITAQPDAKFDQAYGFNYSQWKMYGNSLRMRLAMRLSEIDPAKAQQEFEDAASSGLFISAATDNFTVHQLDGWNDYSGVMSRGYSSHYISATYRNLALGLGGVTSAAQIPMNQHANIKPANYMGLKFEKHYSKLTNDPTTGFWLDGLPNTIDPRAYKTFPITGDFDNSDFYNVGNSTERNLLNPANSSNVLLAIDGAFTYNAFPVGDLGVPGSLNQLPNRATLPRIAEHFRFGTDAKDNRVFFASWETHFLIAEAAVRGWSVPMSGQAAYETGIGESFAFFGVSNHLATYLASQDYNNAGTSVSWTHTTEPPATKTMEYIDGYTKTPGTFNYKFPENTIYEGGNVKNDLLSKIITQKYIAQTPWLPLEAWSDHRRLGLPFFENPAVENPLTGLPALNAGNVMTNKVEFFPQRLKYPSSFETNIPVGYSQAVQVLGGPDAVLTPLWWAKQN</sequence>
<name>A0A934KPL2_9FLAO</name>
<feature type="chain" id="PRO_5037464439" evidence="1">
    <location>
        <begin position="24"/>
        <end position="633"/>
    </location>
</feature>
<keyword evidence="1" id="KW-0732">Signal</keyword>
<organism evidence="2 3">
    <name type="scientific">Gelidibacter salicanalis</name>
    <dbReference type="NCBI Taxonomy" id="291193"/>
    <lineage>
        <taxon>Bacteria</taxon>
        <taxon>Pseudomonadati</taxon>
        <taxon>Bacteroidota</taxon>
        <taxon>Flavobacteriia</taxon>
        <taxon>Flavobacteriales</taxon>
        <taxon>Flavobacteriaceae</taxon>
        <taxon>Gelidibacter</taxon>
    </lineage>
</organism>
<evidence type="ECO:0000313" key="2">
    <source>
        <dbReference type="EMBL" id="MBJ7879800.1"/>
    </source>
</evidence>